<evidence type="ECO:0000256" key="3">
    <source>
        <dbReference type="ARBA" id="ARBA00023125"/>
    </source>
</evidence>
<keyword evidence="3" id="KW-0238">DNA-binding</keyword>
<evidence type="ECO:0000256" key="1">
    <source>
        <dbReference type="ARBA" id="ARBA00023015"/>
    </source>
</evidence>
<proteinExistence type="predicted"/>
<dbReference type="InterPro" id="IPR012845">
    <property type="entry name" value="RNA_pol_sigma_FliA_WhiG"/>
</dbReference>
<dbReference type="GO" id="GO:0006352">
    <property type="term" value="P:DNA-templated transcription initiation"/>
    <property type="evidence" value="ECO:0007669"/>
    <property type="project" value="InterPro"/>
</dbReference>
<dbReference type="Pfam" id="PF04542">
    <property type="entry name" value="Sigma70_r2"/>
    <property type="match status" value="1"/>
</dbReference>
<dbReference type="PANTHER" id="PTHR30385">
    <property type="entry name" value="SIGMA FACTOR F FLAGELLAR"/>
    <property type="match status" value="1"/>
</dbReference>
<keyword evidence="4" id="KW-0804">Transcription</keyword>
<organism evidence="6 7">
    <name type="scientific">Alicyclobacillus macrosporangiidus</name>
    <dbReference type="NCBI Taxonomy" id="392015"/>
    <lineage>
        <taxon>Bacteria</taxon>
        <taxon>Bacillati</taxon>
        <taxon>Bacillota</taxon>
        <taxon>Bacilli</taxon>
        <taxon>Bacillales</taxon>
        <taxon>Alicyclobacillaceae</taxon>
        <taxon>Alicyclobacillus</taxon>
    </lineage>
</organism>
<evidence type="ECO:0000256" key="4">
    <source>
        <dbReference type="ARBA" id="ARBA00023163"/>
    </source>
</evidence>
<dbReference type="InterPro" id="IPR013325">
    <property type="entry name" value="RNA_pol_sigma_r2"/>
</dbReference>
<keyword evidence="7" id="KW-1185">Reference proteome</keyword>
<dbReference type="NCBIfam" id="TIGR02479">
    <property type="entry name" value="FliA_WhiG"/>
    <property type="match status" value="1"/>
</dbReference>
<dbReference type="InterPro" id="IPR000943">
    <property type="entry name" value="RNA_pol_sigma70"/>
</dbReference>
<evidence type="ECO:0000256" key="2">
    <source>
        <dbReference type="ARBA" id="ARBA00023082"/>
    </source>
</evidence>
<evidence type="ECO:0000313" key="6">
    <source>
        <dbReference type="EMBL" id="SFV05185.1"/>
    </source>
</evidence>
<keyword evidence="6" id="KW-0966">Cell projection</keyword>
<sequence>MKPQHEAYAQWDRLRREETVREHLPLVYRLARRVANSVELRGLELNDLVHAGVIGLYQAMDRYDASRGVPFGAFAMRHVRGRMLDEIARHHQLPRGLRERQNRLHAAYDRLSQQLMREPSDEELAAELRIPLDQLHEWWVDLGWTAAFSLEELETQGQADVPAPEDTFDPARRLDRQAARAQLVQALHRLTPREQQVLWLYYEEELTLKEIGEVLDLSESQVSRIRSKAILRLRGMLTGHTRDG</sequence>
<dbReference type="GO" id="GO:0016987">
    <property type="term" value="F:sigma factor activity"/>
    <property type="evidence" value="ECO:0007669"/>
    <property type="project" value="UniProtKB-KW"/>
</dbReference>
<dbReference type="InterPro" id="IPR007627">
    <property type="entry name" value="RNA_pol_sigma70_r2"/>
</dbReference>
<dbReference type="InterPro" id="IPR013324">
    <property type="entry name" value="RNA_pol_sigma_r3/r4-like"/>
</dbReference>
<dbReference type="PRINTS" id="PR00046">
    <property type="entry name" value="SIGMA70FCT"/>
</dbReference>
<protein>
    <submittedName>
        <fullName evidence="6">RNA polymerase sigma factor for flagellar operon FliA</fullName>
    </submittedName>
</protein>
<dbReference type="EMBL" id="FPBV01000026">
    <property type="protein sequence ID" value="SFV05185.1"/>
    <property type="molecule type" value="Genomic_DNA"/>
</dbReference>
<gene>
    <name evidence="6" type="ORF">SAMN05421543_1268</name>
</gene>
<feature type="domain" description="RNA polymerase sigma-70" evidence="5">
    <location>
        <begin position="47"/>
        <end position="60"/>
    </location>
</feature>
<dbReference type="PANTHER" id="PTHR30385:SF7">
    <property type="entry name" value="RNA POLYMERASE SIGMA FACTOR FLIA"/>
    <property type="match status" value="1"/>
</dbReference>
<keyword evidence="6" id="KW-0282">Flagellum</keyword>
<dbReference type="Gene3D" id="1.10.1740.10">
    <property type="match status" value="1"/>
</dbReference>
<keyword evidence="6" id="KW-0969">Cilium</keyword>
<dbReference type="RefSeq" id="WP_074955908.1">
    <property type="nucleotide sequence ID" value="NZ_FPBV01000026.1"/>
</dbReference>
<dbReference type="Gene3D" id="1.20.140.160">
    <property type="match status" value="1"/>
</dbReference>
<dbReference type="SUPFAM" id="SSF88946">
    <property type="entry name" value="Sigma2 domain of RNA polymerase sigma factors"/>
    <property type="match status" value="1"/>
</dbReference>
<evidence type="ECO:0000313" key="7">
    <source>
        <dbReference type="Proteomes" id="UP000183508"/>
    </source>
</evidence>
<dbReference type="InterPro" id="IPR007624">
    <property type="entry name" value="RNA_pol_sigma70_r3"/>
</dbReference>
<dbReference type="NCBIfam" id="TIGR02937">
    <property type="entry name" value="sigma70-ECF"/>
    <property type="match status" value="1"/>
</dbReference>
<reference evidence="7" key="1">
    <citation type="submission" date="2016-10" db="EMBL/GenBank/DDBJ databases">
        <authorList>
            <person name="Varghese N."/>
        </authorList>
    </citation>
    <scope>NUCLEOTIDE SEQUENCE [LARGE SCALE GENOMIC DNA]</scope>
    <source>
        <strain evidence="7">DSM 17980</strain>
    </source>
</reference>
<dbReference type="STRING" id="392015.SAMN05421543_1268"/>
<dbReference type="CDD" id="cd06171">
    <property type="entry name" value="Sigma70_r4"/>
    <property type="match status" value="1"/>
</dbReference>
<keyword evidence="2" id="KW-0731">Sigma factor</keyword>
<dbReference type="GO" id="GO:0003899">
    <property type="term" value="F:DNA-directed RNA polymerase activity"/>
    <property type="evidence" value="ECO:0007669"/>
    <property type="project" value="InterPro"/>
</dbReference>
<name>A0A1I7L6E0_9BACL</name>
<dbReference type="OrthoDB" id="9799825at2"/>
<dbReference type="InterPro" id="IPR007630">
    <property type="entry name" value="RNA_pol_sigma70_r4"/>
</dbReference>
<keyword evidence="1" id="KW-0805">Transcription regulation</keyword>
<evidence type="ECO:0000259" key="5">
    <source>
        <dbReference type="PROSITE" id="PS00715"/>
    </source>
</evidence>
<dbReference type="InterPro" id="IPR014284">
    <property type="entry name" value="RNA_pol_sigma-70_dom"/>
</dbReference>
<dbReference type="Pfam" id="PF04545">
    <property type="entry name" value="Sigma70_r4"/>
    <property type="match status" value="1"/>
</dbReference>
<dbReference type="SUPFAM" id="SSF88659">
    <property type="entry name" value="Sigma3 and sigma4 domains of RNA polymerase sigma factors"/>
    <property type="match status" value="2"/>
</dbReference>
<dbReference type="Pfam" id="PF04539">
    <property type="entry name" value="Sigma70_r3"/>
    <property type="match status" value="1"/>
</dbReference>
<dbReference type="AlphaFoldDB" id="A0A1I7L6E0"/>
<dbReference type="Proteomes" id="UP000183508">
    <property type="component" value="Unassembled WGS sequence"/>
</dbReference>
<accession>A0A1I7L6E0</accession>
<dbReference type="PROSITE" id="PS00715">
    <property type="entry name" value="SIGMA70_1"/>
    <property type="match status" value="1"/>
</dbReference>
<dbReference type="GO" id="GO:0003677">
    <property type="term" value="F:DNA binding"/>
    <property type="evidence" value="ECO:0007669"/>
    <property type="project" value="UniProtKB-KW"/>
</dbReference>